<evidence type="ECO:0000313" key="2">
    <source>
        <dbReference type="Proteomes" id="UP001054945"/>
    </source>
</evidence>
<dbReference type="AlphaFoldDB" id="A0AAV4VM26"/>
<dbReference type="EMBL" id="BPLR01014671">
    <property type="protein sequence ID" value="GIY70470.1"/>
    <property type="molecule type" value="Genomic_DNA"/>
</dbReference>
<name>A0AAV4VM26_CAEEX</name>
<dbReference type="Proteomes" id="UP001054945">
    <property type="component" value="Unassembled WGS sequence"/>
</dbReference>
<proteinExistence type="predicted"/>
<keyword evidence="2" id="KW-1185">Reference proteome</keyword>
<protein>
    <submittedName>
        <fullName evidence="1">Uncharacterized protein</fullName>
    </submittedName>
</protein>
<organism evidence="1 2">
    <name type="scientific">Caerostris extrusa</name>
    <name type="common">Bark spider</name>
    <name type="synonym">Caerostris bankana</name>
    <dbReference type="NCBI Taxonomy" id="172846"/>
    <lineage>
        <taxon>Eukaryota</taxon>
        <taxon>Metazoa</taxon>
        <taxon>Ecdysozoa</taxon>
        <taxon>Arthropoda</taxon>
        <taxon>Chelicerata</taxon>
        <taxon>Arachnida</taxon>
        <taxon>Araneae</taxon>
        <taxon>Araneomorphae</taxon>
        <taxon>Entelegynae</taxon>
        <taxon>Araneoidea</taxon>
        <taxon>Araneidae</taxon>
        <taxon>Caerostris</taxon>
    </lineage>
</organism>
<feature type="non-terminal residue" evidence="1">
    <location>
        <position position="120"/>
    </location>
</feature>
<sequence length="120" mass="13625">MGKHAGTDVRKIYLKNALIVLRYILWLQEEKRLCKIGFAIDVGGTTVWKKKPPAGMESGRICPLPYLFKLNRINSVHPIYCSHPLNCIGCQMTFDFSATLCPSPEEQFELCVKDCRDDCS</sequence>
<accession>A0AAV4VM26</accession>
<reference evidence="1 2" key="1">
    <citation type="submission" date="2021-06" db="EMBL/GenBank/DDBJ databases">
        <title>Caerostris extrusa draft genome.</title>
        <authorList>
            <person name="Kono N."/>
            <person name="Arakawa K."/>
        </authorList>
    </citation>
    <scope>NUCLEOTIDE SEQUENCE [LARGE SCALE GENOMIC DNA]</scope>
</reference>
<gene>
    <name evidence="1" type="ORF">CEXT_263351</name>
</gene>
<evidence type="ECO:0000313" key="1">
    <source>
        <dbReference type="EMBL" id="GIY70470.1"/>
    </source>
</evidence>
<comment type="caution">
    <text evidence="1">The sequence shown here is derived from an EMBL/GenBank/DDBJ whole genome shotgun (WGS) entry which is preliminary data.</text>
</comment>